<evidence type="ECO:0000256" key="3">
    <source>
        <dbReference type="ARBA" id="ARBA00022676"/>
    </source>
</evidence>
<dbReference type="GO" id="GO:0016757">
    <property type="term" value="F:glycosyltransferase activity"/>
    <property type="evidence" value="ECO:0007669"/>
    <property type="project" value="UniProtKB-KW"/>
</dbReference>
<dbReference type="PANTHER" id="PTHR43646">
    <property type="entry name" value="GLYCOSYLTRANSFERASE"/>
    <property type="match status" value="1"/>
</dbReference>
<sequence length="231" mass="24208">MMRNPLSAIAVVIPVHDEEALLGACLSSVCDAAEAARAAVSDVVVHVVLDACTDASTQIAAEFPVAVHTVDACSVGVARGAGVQAALRQLARVPADRLWLAHTDADSAVPRHWLTHQVALANDGADVVVGTVRPDFRDLSDAQIAAWRARYTPGVANGHVHGANLGTRASSLIAVGGFPPIPAHEDVRLVEEMRRGGAKIVASDDAWVLTSGRQYGRATGGYADYLRTQLV</sequence>
<dbReference type="GO" id="GO:0005886">
    <property type="term" value="C:plasma membrane"/>
    <property type="evidence" value="ECO:0007669"/>
    <property type="project" value="UniProtKB-SubCell"/>
</dbReference>
<comment type="pathway">
    <text evidence="7">Carotenoid biosynthesis; staphyloxanthin biosynthesis; staphyloxanthin from farnesyl diphosphate: step 4/5.</text>
</comment>
<dbReference type="AlphaFoldDB" id="A0A1R4K0W5"/>
<accession>A0A1R4K0W5</accession>
<dbReference type="Gene3D" id="3.90.550.10">
    <property type="entry name" value="Spore Coat Polysaccharide Biosynthesis Protein SpsA, Chain A"/>
    <property type="match status" value="1"/>
</dbReference>
<name>A0A1R4K0W5_9MICO</name>
<gene>
    <name evidence="11" type="ORF">FM104_09835</name>
</gene>
<dbReference type="SUPFAM" id="SSF53448">
    <property type="entry name" value="Nucleotide-diphospho-sugar transferases"/>
    <property type="match status" value="1"/>
</dbReference>
<keyword evidence="5" id="KW-0472">Membrane</keyword>
<evidence type="ECO:0000256" key="7">
    <source>
        <dbReference type="ARBA" id="ARBA00037904"/>
    </source>
</evidence>
<evidence type="ECO:0000313" key="11">
    <source>
        <dbReference type="EMBL" id="SJN37889.1"/>
    </source>
</evidence>
<comment type="similarity">
    <text evidence="8">Belongs to the glycosyltransferase 2 family. CrtQ subfamily.</text>
</comment>
<dbReference type="Proteomes" id="UP000196320">
    <property type="component" value="Unassembled WGS sequence"/>
</dbReference>
<evidence type="ECO:0000256" key="5">
    <source>
        <dbReference type="ARBA" id="ARBA00023136"/>
    </source>
</evidence>
<evidence type="ECO:0000256" key="8">
    <source>
        <dbReference type="ARBA" id="ARBA00038120"/>
    </source>
</evidence>
<protein>
    <recommendedName>
        <fullName evidence="9">4,4'-diaponeurosporenoate glycosyltransferase</fullName>
    </recommendedName>
</protein>
<evidence type="ECO:0000256" key="6">
    <source>
        <dbReference type="ARBA" id="ARBA00037281"/>
    </source>
</evidence>
<feature type="domain" description="Glycosyltransferase 2-like" evidence="10">
    <location>
        <begin position="11"/>
        <end position="139"/>
    </location>
</feature>
<dbReference type="PANTHER" id="PTHR43646:SF2">
    <property type="entry name" value="GLYCOSYLTRANSFERASE 2-LIKE DOMAIN-CONTAINING PROTEIN"/>
    <property type="match status" value="1"/>
</dbReference>
<keyword evidence="4 11" id="KW-0808">Transferase</keyword>
<dbReference type="Pfam" id="PF00535">
    <property type="entry name" value="Glycos_transf_2"/>
    <property type="match status" value="1"/>
</dbReference>
<dbReference type="InterPro" id="IPR001173">
    <property type="entry name" value="Glyco_trans_2-like"/>
</dbReference>
<dbReference type="InterPro" id="IPR029044">
    <property type="entry name" value="Nucleotide-diphossugar_trans"/>
</dbReference>
<evidence type="ECO:0000256" key="2">
    <source>
        <dbReference type="ARBA" id="ARBA00022475"/>
    </source>
</evidence>
<keyword evidence="2" id="KW-1003">Cell membrane</keyword>
<comment type="subcellular location">
    <subcellularLocation>
        <location evidence="1">Cell membrane</location>
    </subcellularLocation>
</comment>
<organism evidence="11 12">
    <name type="scientific">Microbacterium esteraromaticum</name>
    <dbReference type="NCBI Taxonomy" id="57043"/>
    <lineage>
        <taxon>Bacteria</taxon>
        <taxon>Bacillati</taxon>
        <taxon>Actinomycetota</taxon>
        <taxon>Actinomycetes</taxon>
        <taxon>Micrococcales</taxon>
        <taxon>Microbacteriaceae</taxon>
        <taxon>Microbacterium</taxon>
    </lineage>
</organism>
<evidence type="ECO:0000256" key="1">
    <source>
        <dbReference type="ARBA" id="ARBA00004236"/>
    </source>
</evidence>
<comment type="function">
    <text evidence="6">Catalyzes the glycosylation of 4,4'-diaponeurosporenoate, i.e. the esterification of glucose at the C1'' position with the carboxyl group of 4,4'-diaponeurosporenic acid, to form glycosyl-4,4'-diaponeurosporenoate. This is a step in the biosynthesis of staphyloxanthin, an orange pigment present in most staphylococci strains.</text>
</comment>
<evidence type="ECO:0000313" key="12">
    <source>
        <dbReference type="Proteomes" id="UP000196320"/>
    </source>
</evidence>
<evidence type="ECO:0000259" key="10">
    <source>
        <dbReference type="Pfam" id="PF00535"/>
    </source>
</evidence>
<reference evidence="11 12" key="1">
    <citation type="submission" date="2017-02" db="EMBL/GenBank/DDBJ databases">
        <authorList>
            <person name="Peterson S.W."/>
        </authorList>
    </citation>
    <scope>NUCLEOTIDE SEQUENCE [LARGE SCALE GENOMIC DNA]</scope>
    <source>
        <strain evidence="11 12">B Mb 05.01</strain>
    </source>
</reference>
<keyword evidence="3" id="KW-0328">Glycosyltransferase</keyword>
<proteinExistence type="inferred from homology"/>
<evidence type="ECO:0000256" key="4">
    <source>
        <dbReference type="ARBA" id="ARBA00022679"/>
    </source>
</evidence>
<evidence type="ECO:0000256" key="9">
    <source>
        <dbReference type="ARBA" id="ARBA00040345"/>
    </source>
</evidence>
<keyword evidence="12" id="KW-1185">Reference proteome</keyword>
<dbReference type="EMBL" id="FUKO01000022">
    <property type="protein sequence ID" value="SJN37889.1"/>
    <property type="molecule type" value="Genomic_DNA"/>
</dbReference>